<organism evidence="2 3">
    <name type="scientific">Eumeta variegata</name>
    <name type="common">Bagworm moth</name>
    <name type="synonym">Eumeta japonica</name>
    <dbReference type="NCBI Taxonomy" id="151549"/>
    <lineage>
        <taxon>Eukaryota</taxon>
        <taxon>Metazoa</taxon>
        <taxon>Ecdysozoa</taxon>
        <taxon>Arthropoda</taxon>
        <taxon>Hexapoda</taxon>
        <taxon>Insecta</taxon>
        <taxon>Pterygota</taxon>
        <taxon>Neoptera</taxon>
        <taxon>Endopterygota</taxon>
        <taxon>Lepidoptera</taxon>
        <taxon>Glossata</taxon>
        <taxon>Ditrysia</taxon>
        <taxon>Tineoidea</taxon>
        <taxon>Psychidae</taxon>
        <taxon>Oiketicinae</taxon>
        <taxon>Eumeta</taxon>
    </lineage>
</organism>
<comment type="caution">
    <text evidence="2">The sequence shown here is derived from an EMBL/GenBank/DDBJ whole genome shotgun (WGS) entry which is preliminary data.</text>
</comment>
<dbReference type="AlphaFoldDB" id="A0A4C1SFK9"/>
<evidence type="ECO:0000313" key="2">
    <source>
        <dbReference type="EMBL" id="GBP00939.1"/>
    </source>
</evidence>
<evidence type="ECO:0000256" key="1">
    <source>
        <dbReference type="SAM" id="MobiDB-lite"/>
    </source>
</evidence>
<gene>
    <name evidence="2" type="ORF">EVAR_89580_1</name>
</gene>
<protein>
    <submittedName>
        <fullName evidence="2">Uncharacterized protein</fullName>
    </submittedName>
</protein>
<evidence type="ECO:0000313" key="3">
    <source>
        <dbReference type="Proteomes" id="UP000299102"/>
    </source>
</evidence>
<feature type="region of interest" description="Disordered" evidence="1">
    <location>
        <begin position="1"/>
        <end position="33"/>
    </location>
</feature>
<reference evidence="2 3" key="1">
    <citation type="journal article" date="2019" name="Commun. Biol.">
        <title>The bagworm genome reveals a unique fibroin gene that provides high tensile strength.</title>
        <authorList>
            <person name="Kono N."/>
            <person name="Nakamura H."/>
            <person name="Ohtoshi R."/>
            <person name="Tomita M."/>
            <person name="Numata K."/>
            <person name="Arakawa K."/>
        </authorList>
    </citation>
    <scope>NUCLEOTIDE SEQUENCE [LARGE SCALE GENOMIC DNA]</scope>
</reference>
<dbReference type="EMBL" id="BGZK01003403">
    <property type="protein sequence ID" value="GBP00939.1"/>
    <property type="molecule type" value="Genomic_DNA"/>
</dbReference>
<sequence>MNSSVRPGPKSRIRQDRDRGRDRRRARGESVSVNTKIEDNKRLTILLDKNFGIYSRGGTTEDTGHTHAALAHWPIFILKYQRQRFQRAPFGSARREAAAGARSVLTSAPRGHGSRKISYCAIDRIKNTL</sequence>
<keyword evidence="3" id="KW-1185">Reference proteome</keyword>
<name>A0A4C1SFK9_EUMVA</name>
<dbReference type="Proteomes" id="UP000299102">
    <property type="component" value="Unassembled WGS sequence"/>
</dbReference>
<accession>A0A4C1SFK9</accession>
<proteinExistence type="predicted"/>